<proteinExistence type="predicted"/>
<sequence>MSKERAMGRMRVRVKRAAGMARLFTRALVMGLAMWVVTGCSPPAIESAVLGDIRPPMVKNARLESGYEFILEFDEPVRVPKDSFSAEPKRLAAQAESSENVVSVLFEPQPSPGEVVTLAGTVQDMCGNSTRVQVQFKGYNDRPAGLVITEIQTAKNTSKKAPHRDYIEFLVKKAGNLGGIYVQWASSTKTMRFDFPACEVRAGEVIVLHLAPEGVAEEKNETGSELGLSGGIDATAQGRDFWSDAGGLPDASGAITVHEREGALPIDGIFYADSSKSGKLESAKLIALARELADAGLWKLDVPPLWENALLWKPSTSRPLVRTSTSPYGASAWGIGESGSQSPGIVN</sequence>
<evidence type="ECO:0000313" key="2">
    <source>
        <dbReference type="EMBL" id="SLM09742.1"/>
    </source>
</evidence>
<accession>A0A3P3XF95</accession>
<gene>
    <name evidence="2" type="ORF">SPIROBIBN47_10037</name>
</gene>
<dbReference type="EMBL" id="FWDM01000001">
    <property type="protein sequence ID" value="SLM09742.1"/>
    <property type="molecule type" value="Genomic_DNA"/>
</dbReference>
<dbReference type="InterPro" id="IPR058683">
    <property type="entry name" value="TP_1001-like_C"/>
</dbReference>
<protein>
    <recommendedName>
        <fullName evidence="1">TP-1001-like C-terminal domain-containing protein</fullName>
    </recommendedName>
</protein>
<dbReference type="AlphaFoldDB" id="A0A3P3XF95"/>
<feature type="domain" description="TP-1001-like C-terminal" evidence="1">
    <location>
        <begin position="144"/>
        <end position="327"/>
    </location>
</feature>
<organism evidence="2">
    <name type="scientific">uncultured spirochete</name>
    <dbReference type="NCBI Taxonomy" id="156406"/>
    <lineage>
        <taxon>Bacteria</taxon>
        <taxon>Pseudomonadati</taxon>
        <taxon>Spirochaetota</taxon>
        <taxon>Spirochaetia</taxon>
        <taxon>Spirochaetales</taxon>
        <taxon>environmental samples</taxon>
    </lineage>
</organism>
<dbReference type="Pfam" id="PF26342">
    <property type="entry name" value="TP_1001_2nd"/>
    <property type="match status" value="1"/>
</dbReference>
<evidence type="ECO:0000259" key="1">
    <source>
        <dbReference type="Pfam" id="PF26342"/>
    </source>
</evidence>
<reference evidence="2" key="1">
    <citation type="submission" date="2017-02" db="EMBL/GenBank/DDBJ databases">
        <authorList>
            <person name="Regsiter A."/>
            <person name="William W."/>
        </authorList>
    </citation>
    <scope>NUCLEOTIDE SEQUENCE</scope>
    <source>
        <strain evidence="2">Bib</strain>
    </source>
</reference>
<name>A0A3P3XF95_9SPIR</name>